<gene>
    <name evidence="2" type="ORF">BJ085DRAFT_39383</name>
</gene>
<evidence type="ECO:0000256" key="1">
    <source>
        <dbReference type="SAM" id="MobiDB-lite"/>
    </source>
</evidence>
<evidence type="ECO:0000313" key="2">
    <source>
        <dbReference type="EMBL" id="RKP34204.1"/>
    </source>
</evidence>
<sequence length="340" mass="38680">MYRTRLLNRQSSQSFFAHRGLQWSHRPFLRQVWAWSSSELQTQRPGRYLALAETLPNCGYRTSAQTRLYGDNSGGSGQADSDPPAPSEYVLNVGRSTQVLQRDLAHIFRRGIQDPTIYTPQMTINEPYHTGLHLAGKRAYLWFVRCILRIIKWSYTDIDFRIIKMEHRPGPWNDNSQLPPSDSVIPPSGGGLETSPPSQLHSIRIQGQFAEQSHPPNTTQGIASPPPSSAGPIHRFSSNHGQLKPMAPLAPPTGDDTIVHLYVRWSFEATLRPSALLTDVPDFPSSQYEGVFVYSFDDRTGWVCKHTIVEIFPYPNHRLIRYLQRWWGWALMGPLRPKPV</sequence>
<organism evidence="2 3">
    <name type="scientific">Dimargaris cristalligena</name>
    <dbReference type="NCBI Taxonomy" id="215637"/>
    <lineage>
        <taxon>Eukaryota</taxon>
        <taxon>Fungi</taxon>
        <taxon>Fungi incertae sedis</taxon>
        <taxon>Zoopagomycota</taxon>
        <taxon>Kickxellomycotina</taxon>
        <taxon>Dimargaritomycetes</taxon>
        <taxon>Dimargaritales</taxon>
        <taxon>Dimargaritaceae</taxon>
        <taxon>Dimargaris</taxon>
    </lineage>
</organism>
<name>A0A4P9ZLM4_9FUNG</name>
<protein>
    <submittedName>
        <fullName evidence="2">Uncharacterized protein</fullName>
    </submittedName>
</protein>
<feature type="region of interest" description="Disordered" evidence="1">
    <location>
        <begin position="212"/>
        <end position="237"/>
    </location>
</feature>
<dbReference type="OrthoDB" id="1099063at2759"/>
<dbReference type="Proteomes" id="UP000268162">
    <property type="component" value="Unassembled WGS sequence"/>
</dbReference>
<feature type="region of interest" description="Disordered" evidence="1">
    <location>
        <begin position="172"/>
        <end position="198"/>
    </location>
</feature>
<reference evidence="3" key="1">
    <citation type="journal article" date="2018" name="Nat. Microbiol.">
        <title>Leveraging single-cell genomics to expand the fungal tree of life.</title>
        <authorList>
            <person name="Ahrendt S.R."/>
            <person name="Quandt C.A."/>
            <person name="Ciobanu D."/>
            <person name="Clum A."/>
            <person name="Salamov A."/>
            <person name="Andreopoulos B."/>
            <person name="Cheng J.F."/>
            <person name="Woyke T."/>
            <person name="Pelin A."/>
            <person name="Henrissat B."/>
            <person name="Reynolds N.K."/>
            <person name="Benny G.L."/>
            <person name="Smith M.E."/>
            <person name="James T.Y."/>
            <person name="Grigoriev I.V."/>
        </authorList>
    </citation>
    <scope>NUCLEOTIDE SEQUENCE [LARGE SCALE GENOMIC DNA]</scope>
    <source>
        <strain evidence="3">RSA 468</strain>
    </source>
</reference>
<proteinExistence type="predicted"/>
<dbReference type="STRING" id="215637.A0A4P9ZLM4"/>
<accession>A0A4P9ZLM4</accession>
<dbReference type="EMBL" id="ML003310">
    <property type="protein sequence ID" value="RKP34204.1"/>
    <property type="molecule type" value="Genomic_DNA"/>
</dbReference>
<dbReference type="AlphaFoldDB" id="A0A4P9ZLM4"/>
<keyword evidence="3" id="KW-1185">Reference proteome</keyword>
<evidence type="ECO:0000313" key="3">
    <source>
        <dbReference type="Proteomes" id="UP000268162"/>
    </source>
</evidence>